<dbReference type="Gene3D" id="1.25.40.10">
    <property type="entry name" value="Tetratricopeptide repeat domain"/>
    <property type="match status" value="1"/>
</dbReference>
<dbReference type="InterPro" id="IPR011990">
    <property type="entry name" value="TPR-like_helical_dom_sf"/>
</dbReference>
<dbReference type="InterPro" id="IPR016982">
    <property type="entry name" value="Mms48"/>
</dbReference>
<feature type="transmembrane region" description="Helical" evidence="6">
    <location>
        <begin position="41"/>
        <end position="61"/>
    </location>
</feature>
<reference evidence="9" key="1">
    <citation type="journal article" date="2019" name="Int. J. Syst. Evol. Microbiol.">
        <title>The Global Catalogue of Microorganisms (GCM) 10K type strain sequencing project: providing services to taxonomists for standard genome sequencing and annotation.</title>
        <authorList>
            <consortium name="The Broad Institute Genomics Platform"/>
            <consortium name="The Broad Institute Genome Sequencing Center for Infectious Disease"/>
            <person name="Wu L."/>
            <person name="Ma J."/>
        </authorList>
    </citation>
    <scope>NUCLEOTIDE SEQUENCE [LARGE SCALE GENOMIC DNA]</scope>
    <source>
        <strain evidence="9">CCUG 61696</strain>
    </source>
</reference>
<dbReference type="InterPro" id="IPR010817">
    <property type="entry name" value="HemY_N"/>
</dbReference>
<comment type="subcellular location">
    <subcellularLocation>
        <location evidence="1">Membrane</location>
    </subcellularLocation>
</comment>
<evidence type="ECO:0000313" key="9">
    <source>
        <dbReference type="Proteomes" id="UP001597171"/>
    </source>
</evidence>
<evidence type="ECO:0000259" key="7">
    <source>
        <dbReference type="Pfam" id="PF07219"/>
    </source>
</evidence>
<name>A0ABW3Z871_9HYPH</name>
<feature type="domain" description="HemY N-terminal" evidence="7">
    <location>
        <begin position="26"/>
        <end position="132"/>
    </location>
</feature>
<evidence type="ECO:0000256" key="2">
    <source>
        <dbReference type="ARBA" id="ARBA00022692"/>
    </source>
</evidence>
<proteinExistence type="predicted"/>
<sequence>MIRVLLYLALVGVFALGAIWIVDRPGELTLTWQGYRVETSVAVAAAVVALVAALTVVLWNLTRWILAGPEAFALFRRNRRRSKGYQAIARGVVAVGTGDARLASKEANDARRLLGKEPLTLVLAAQAAQLAGDRSGAEAAFRAMTESPATRALGLRGLFVEAERRGDQHAAKALAEEAARQSPQTPWAAQALFDFQCAERDWAGALATLERLTANKLIEKPDAKRRRAVLLTAQAMDGAGADPALALKRAKEAHGLAPDFVPAAAIAGRLLAEQGEARKATKIVEATWLKAPHPDLAEVYVHARPSEPARDKLKRAKALSDRSGDHAEGLIAVARAAIAAREFDTARAALDKLLSSRPTARVCLLMAELEDLERGATGASREWLSRALRAPRDPLWVADGLASDVWEPVSPVTGRLDAFVWKTPVEDTRPRIAAEDWLQQAPAELTASAPSAPLAVLPRKMPELQDGAPTPAPEAPRAAAVTTQAKAEVIAPPKVVTPSDAKEKVAAPAPDGAKPGVVEPAAGAAKLEPPKADTEKIEPAKPTAQKPTAAVFPLSRAPDDPGPNGAETTDAVATRTFPAARPNY</sequence>
<evidence type="ECO:0000256" key="1">
    <source>
        <dbReference type="ARBA" id="ARBA00004370"/>
    </source>
</evidence>
<gene>
    <name evidence="8" type="ORF">ACFQ4O_10715</name>
</gene>
<comment type="caution">
    <text evidence="8">The sequence shown here is derived from an EMBL/GenBank/DDBJ whole genome shotgun (WGS) entry which is preliminary data.</text>
</comment>
<evidence type="ECO:0000256" key="3">
    <source>
        <dbReference type="ARBA" id="ARBA00022989"/>
    </source>
</evidence>
<keyword evidence="2 6" id="KW-0812">Transmembrane</keyword>
<evidence type="ECO:0000313" key="8">
    <source>
        <dbReference type="EMBL" id="MFD1332469.1"/>
    </source>
</evidence>
<accession>A0ABW3Z871</accession>
<dbReference type="PIRSF" id="PIRSF031802">
    <property type="entry name" value="UCP031802"/>
    <property type="match status" value="1"/>
</dbReference>
<keyword evidence="4 6" id="KW-0472">Membrane</keyword>
<feature type="region of interest" description="Disordered" evidence="5">
    <location>
        <begin position="462"/>
        <end position="584"/>
    </location>
</feature>
<keyword evidence="9" id="KW-1185">Reference proteome</keyword>
<evidence type="ECO:0000256" key="4">
    <source>
        <dbReference type="ARBA" id="ARBA00023136"/>
    </source>
</evidence>
<feature type="compositionally biased region" description="Low complexity" evidence="5">
    <location>
        <begin position="540"/>
        <end position="550"/>
    </location>
</feature>
<organism evidence="8 9">
    <name type="scientific">Methylopila musalis</name>
    <dbReference type="NCBI Taxonomy" id="1134781"/>
    <lineage>
        <taxon>Bacteria</taxon>
        <taxon>Pseudomonadati</taxon>
        <taxon>Pseudomonadota</taxon>
        <taxon>Alphaproteobacteria</taxon>
        <taxon>Hyphomicrobiales</taxon>
        <taxon>Methylopilaceae</taxon>
        <taxon>Methylopila</taxon>
    </lineage>
</organism>
<dbReference type="SUPFAM" id="SSF48452">
    <property type="entry name" value="TPR-like"/>
    <property type="match status" value="1"/>
</dbReference>
<dbReference type="EMBL" id="JBHTMX010000089">
    <property type="protein sequence ID" value="MFD1332469.1"/>
    <property type="molecule type" value="Genomic_DNA"/>
</dbReference>
<feature type="compositionally biased region" description="Basic and acidic residues" evidence="5">
    <location>
        <begin position="528"/>
        <end position="539"/>
    </location>
</feature>
<evidence type="ECO:0000256" key="5">
    <source>
        <dbReference type="SAM" id="MobiDB-lite"/>
    </source>
</evidence>
<keyword evidence="3 6" id="KW-1133">Transmembrane helix</keyword>
<dbReference type="Proteomes" id="UP001597171">
    <property type="component" value="Unassembled WGS sequence"/>
</dbReference>
<evidence type="ECO:0000256" key="6">
    <source>
        <dbReference type="SAM" id="Phobius"/>
    </source>
</evidence>
<protein>
    <submittedName>
        <fullName evidence="8">Heme biosynthesis protein HemY</fullName>
    </submittedName>
</protein>
<dbReference type="RefSeq" id="WP_378775684.1">
    <property type="nucleotide sequence ID" value="NZ_JBHTMX010000089.1"/>
</dbReference>
<dbReference type="Pfam" id="PF07219">
    <property type="entry name" value="HemY_N"/>
    <property type="match status" value="1"/>
</dbReference>